<dbReference type="EMBL" id="WHJF01000005">
    <property type="protein sequence ID" value="NHZ61356.1"/>
    <property type="molecule type" value="Genomic_DNA"/>
</dbReference>
<dbReference type="Proteomes" id="UP000610594">
    <property type="component" value="Unassembled WGS sequence"/>
</dbReference>
<organism evidence="2 3">
    <name type="scientific">Massilia genomosp. 1</name>
    <dbReference type="NCBI Taxonomy" id="2609280"/>
    <lineage>
        <taxon>Bacteria</taxon>
        <taxon>Pseudomonadati</taxon>
        <taxon>Pseudomonadota</taxon>
        <taxon>Betaproteobacteria</taxon>
        <taxon>Burkholderiales</taxon>
        <taxon>Oxalobacteraceae</taxon>
        <taxon>Telluria group</taxon>
        <taxon>Massilia</taxon>
    </lineage>
</organism>
<sequence>MNLPTSLATKALGPLLAGLLLLQGCAATSNDKGIGYSTHNIGLTCYSGVTNAWLNYAGLVSQLCVTQVAREKLASDINRVPGSTAGYYKAFTGLMEMKWRARDGTQLSHTVDLNKEIPDPRIPYAHPERVYAKAPFLGNPTIVVEYDDRTANVYVAATLQVRSLDPSKGQLERVDTYTLIYTRTL</sequence>
<protein>
    <submittedName>
        <fullName evidence="2">Uncharacterized protein</fullName>
    </submittedName>
</protein>
<name>A0ABX0MLM0_9BURK</name>
<feature type="chain" id="PRO_5046757017" evidence="1">
    <location>
        <begin position="27"/>
        <end position="185"/>
    </location>
</feature>
<keyword evidence="1" id="KW-0732">Signal</keyword>
<comment type="caution">
    <text evidence="2">The sequence shown here is derived from an EMBL/GenBank/DDBJ whole genome shotgun (WGS) entry which is preliminary data.</text>
</comment>
<gene>
    <name evidence="2" type="ORF">F1735_03395</name>
</gene>
<reference evidence="2 3" key="1">
    <citation type="submission" date="2019-10" db="EMBL/GenBank/DDBJ databases">
        <title>Taxonomy of Antarctic Massilia spp.: description of Massilia rubra sp. nov., Massilia aquatica sp. nov., Massilia mucilaginosa sp. nov., Massilia frigida sp. nov. isolated from streams, lakes and regoliths.</title>
        <authorList>
            <person name="Holochova P."/>
            <person name="Sedlacek I."/>
            <person name="Kralova S."/>
            <person name="Maslanova I."/>
            <person name="Busse H.-J."/>
            <person name="Stankova E."/>
            <person name="Vrbovska V."/>
            <person name="Kovarovic V."/>
            <person name="Bartak M."/>
            <person name="Svec P."/>
            <person name="Pantucek R."/>
        </authorList>
    </citation>
    <scope>NUCLEOTIDE SEQUENCE [LARGE SCALE GENOMIC DNA]</scope>
    <source>
        <strain evidence="2 3">CCM 8694</strain>
    </source>
</reference>
<keyword evidence="3" id="KW-1185">Reference proteome</keyword>
<feature type="signal peptide" evidence="1">
    <location>
        <begin position="1"/>
        <end position="26"/>
    </location>
</feature>
<proteinExistence type="predicted"/>
<accession>A0ABX0MLM0</accession>
<evidence type="ECO:0000313" key="2">
    <source>
        <dbReference type="EMBL" id="NHZ61356.1"/>
    </source>
</evidence>
<evidence type="ECO:0000313" key="3">
    <source>
        <dbReference type="Proteomes" id="UP000610594"/>
    </source>
</evidence>
<dbReference type="RefSeq" id="WP_167235609.1">
    <property type="nucleotide sequence ID" value="NZ_WHJF01000005.1"/>
</dbReference>
<evidence type="ECO:0000256" key="1">
    <source>
        <dbReference type="SAM" id="SignalP"/>
    </source>
</evidence>